<dbReference type="RefSeq" id="WP_084443994.1">
    <property type="nucleotide sequence ID" value="NZ_FWWW01000047.1"/>
</dbReference>
<dbReference type="Pfam" id="PF22725">
    <property type="entry name" value="GFO_IDH_MocA_C3"/>
    <property type="match status" value="1"/>
</dbReference>
<evidence type="ECO:0000313" key="3">
    <source>
        <dbReference type="EMBL" id="SMB87130.1"/>
    </source>
</evidence>
<feature type="domain" description="GFO/IDH/MocA-like oxidoreductase" evidence="2">
    <location>
        <begin position="172"/>
        <end position="302"/>
    </location>
</feature>
<protein>
    <submittedName>
        <fullName evidence="3">Oxidoreductase domain protein</fullName>
    </submittedName>
</protein>
<dbReference type="PANTHER" id="PTHR43818:SF12">
    <property type="entry name" value="NADH-DEPENDENT DEHYDROGENASE-RELATED"/>
    <property type="match status" value="1"/>
</dbReference>
<dbReference type="InterPro" id="IPR000683">
    <property type="entry name" value="Gfo/Idh/MocA-like_OxRdtase_N"/>
</dbReference>
<dbReference type="InterPro" id="IPR055170">
    <property type="entry name" value="GFO_IDH_MocA-like_dom"/>
</dbReference>
<dbReference type="SUPFAM" id="SSF51735">
    <property type="entry name" value="NAD(P)-binding Rossmann-fold domains"/>
    <property type="match status" value="1"/>
</dbReference>
<evidence type="ECO:0000313" key="4">
    <source>
        <dbReference type="Proteomes" id="UP000192266"/>
    </source>
</evidence>
<dbReference type="PANTHER" id="PTHR43818">
    <property type="entry name" value="BCDNA.GH03377"/>
    <property type="match status" value="1"/>
</dbReference>
<evidence type="ECO:0000259" key="1">
    <source>
        <dbReference type="Pfam" id="PF01408"/>
    </source>
</evidence>
<organism evidence="3 4">
    <name type="scientific">Hymenobacter roseosalivarius DSM 11622</name>
    <dbReference type="NCBI Taxonomy" id="645990"/>
    <lineage>
        <taxon>Bacteria</taxon>
        <taxon>Pseudomonadati</taxon>
        <taxon>Bacteroidota</taxon>
        <taxon>Cytophagia</taxon>
        <taxon>Cytophagales</taxon>
        <taxon>Hymenobacteraceae</taxon>
        <taxon>Hymenobacter</taxon>
    </lineage>
</organism>
<dbReference type="Gene3D" id="3.30.360.10">
    <property type="entry name" value="Dihydrodipicolinate Reductase, domain 2"/>
    <property type="match status" value="1"/>
</dbReference>
<dbReference type="OrthoDB" id="9763611at2"/>
<dbReference type="InterPro" id="IPR006311">
    <property type="entry name" value="TAT_signal"/>
</dbReference>
<proteinExistence type="predicted"/>
<name>A0A1W1V1D1_9BACT</name>
<dbReference type="Proteomes" id="UP000192266">
    <property type="component" value="Unassembled WGS sequence"/>
</dbReference>
<reference evidence="3 4" key="1">
    <citation type="submission" date="2017-04" db="EMBL/GenBank/DDBJ databases">
        <authorList>
            <person name="Afonso C.L."/>
            <person name="Miller P.J."/>
            <person name="Scott M.A."/>
            <person name="Spackman E."/>
            <person name="Goraichik I."/>
            <person name="Dimitrov K.M."/>
            <person name="Suarez D.L."/>
            <person name="Swayne D.E."/>
        </authorList>
    </citation>
    <scope>NUCLEOTIDE SEQUENCE [LARGE SCALE GENOMIC DNA]</scope>
    <source>
        <strain evidence="3 4">DSM 11622</strain>
    </source>
</reference>
<dbReference type="Pfam" id="PF01408">
    <property type="entry name" value="GFO_IDH_MocA"/>
    <property type="match status" value="1"/>
</dbReference>
<evidence type="ECO:0000259" key="2">
    <source>
        <dbReference type="Pfam" id="PF22725"/>
    </source>
</evidence>
<dbReference type="Gene3D" id="3.40.50.720">
    <property type="entry name" value="NAD(P)-binding Rossmann-like Domain"/>
    <property type="match status" value="1"/>
</dbReference>
<dbReference type="GO" id="GO:0000166">
    <property type="term" value="F:nucleotide binding"/>
    <property type="evidence" value="ECO:0007669"/>
    <property type="project" value="InterPro"/>
</dbReference>
<dbReference type="AlphaFoldDB" id="A0A1W1V1D1"/>
<feature type="domain" description="Gfo/Idh/MocA-like oxidoreductase N-terminal" evidence="1">
    <location>
        <begin position="39"/>
        <end position="162"/>
    </location>
</feature>
<dbReference type="InterPro" id="IPR050463">
    <property type="entry name" value="Gfo/Idh/MocA_oxidrdct_glycsds"/>
</dbReference>
<sequence>MTNFARRDFLQKTGLLTGGLLLPNGLVEVFATAPTADKIKIGVIGCGDRGKGLLKILQELPDKFEVVALCDELPFRLRDAQKIESASKAKAYADYRALLDARAVEAVIIAVPLHLHFAVAKAALLAGKQVFLEKTMTYDIPQAQELVRLVQQHPNQTLQVGHQYRYSPLYYRVKEMIAQGYLGKVTQIDCRWDRNGSWRRPVPEPGLERQINWRMYREYSGGLAAELLSHQMDFINWAFDTHADEIMGTGGIDYYKDGRETYDNVQVMVRYAREGMIGNFGATCANARDGYLFKLKGTKGTISLLIDEGIYYPEKETLKQYGTVDGVTGATKITWNKEGGIPITTGAEPLKDGSWYALSDFYRAIKENKIPDSNVLTGARTACTVHLANQAIYNHTIEKWRPEYNFT</sequence>
<dbReference type="PROSITE" id="PS51318">
    <property type="entry name" value="TAT"/>
    <property type="match status" value="1"/>
</dbReference>
<dbReference type="InterPro" id="IPR036291">
    <property type="entry name" value="NAD(P)-bd_dom_sf"/>
</dbReference>
<dbReference type="STRING" id="645990.SAMN00120144_1484"/>
<accession>A0A1W1V1D1</accession>
<gene>
    <name evidence="3" type="ORF">SAMN00120144_1484</name>
</gene>
<dbReference type="SUPFAM" id="SSF55347">
    <property type="entry name" value="Glyceraldehyde-3-phosphate dehydrogenase-like, C-terminal domain"/>
    <property type="match status" value="1"/>
</dbReference>
<dbReference type="EMBL" id="FWWW01000047">
    <property type="protein sequence ID" value="SMB87130.1"/>
    <property type="molecule type" value="Genomic_DNA"/>
</dbReference>
<keyword evidence="4" id="KW-1185">Reference proteome</keyword>